<evidence type="ECO:0000256" key="1">
    <source>
        <dbReference type="SAM" id="Phobius"/>
    </source>
</evidence>
<keyword evidence="1" id="KW-0472">Membrane</keyword>
<keyword evidence="3" id="KW-1185">Reference proteome</keyword>
<accession>A0ABS6G512</accession>
<dbReference type="EMBL" id="JAHLQK010000005">
    <property type="protein sequence ID" value="MBU5677590.1"/>
    <property type="molecule type" value="Genomic_DNA"/>
</dbReference>
<evidence type="ECO:0008006" key="4">
    <source>
        <dbReference type="Google" id="ProtNLM"/>
    </source>
</evidence>
<protein>
    <recommendedName>
        <fullName evidence="4">Type 4 fimbrial biogenesis protein PilX N-terminal domain-containing protein</fullName>
    </recommendedName>
</protein>
<feature type="transmembrane region" description="Helical" evidence="1">
    <location>
        <begin position="12"/>
        <end position="31"/>
    </location>
</feature>
<proteinExistence type="predicted"/>
<comment type="caution">
    <text evidence="2">The sequence shown here is derived from an EMBL/GenBank/DDBJ whole genome shotgun (WGS) entry which is preliminary data.</text>
</comment>
<dbReference type="Proteomes" id="UP000779508">
    <property type="component" value="Unassembled WGS sequence"/>
</dbReference>
<keyword evidence="1" id="KW-1133">Transmembrane helix</keyword>
<sequence length="144" mass="15946">MYLNNQNGSSLSLILVIMLVLGILGSTLLFLNTSEVRQVAREQKKVQTYYIAKSGAEAIAEYIIDSSNNLDEDEFESLVLDLIRSEKSNPVSFGNGILEIDISGEISELNIVSTGKIDSITNAIIITLKKVGTNYYKIFSEYKN</sequence>
<keyword evidence="1" id="KW-0812">Transmembrane</keyword>
<gene>
    <name evidence="2" type="ORF">KQI88_14295</name>
</gene>
<reference evidence="2 3" key="1">
    <citation type="submission" date="2021-06" db="EMBL/GenBank/DDBJ databases">
        <authorList>
            <person name="Sun Q."/>
            <person name="Li D."/>
        </authorList>
    </citation>
    <scope>NUCLEOTIDE SEQUENCE [LARGE SCALE GENOMIC DNA]</scope>
    <source>
        <strain evidence="2 3">MSJ-5</strain>
    </source>
</reference>
<name>A0ABS6G512_9FIRM</name>
<organism evidence="2 3">
    <name type="scientific">Alkaliphilus flagellatus</name>
    <dbReference type="NCBI Taxonomy" id="2841507"/>
    <lineage>
        <taxon>Bacteria</taxon>
        <taxon>Bacillati</taxon>
        <taxon>Bacillota</taxon>
        <taxon>Clostridia</taxon>
        <taxon>Peptostreptococcales</taxon>
        <taxon>Natronincolaceae</taxon>
        <taxon>Alkaliphilus</taxon>
    </lineage>
</organism>
<evidence type="ECO:0000313" key="3">
    <source>
        <dbReference type="Proteomes" id="UP000779508"/>
    </source>
</evidence>
<evidence type="ECO:0000313" key="2">
    <source>
        <dbReference type="EMBL" id="MBU5677590.1"/>
    </source>
</evidence>
<dbReference type="RefSeq" id="WP_216418439.1">
    <property type="nucleotide sequence ID" value="NZ_JAHLQK010000005.1"/>
</dbReference>